<dbReference type="Proteomes" id="UP000192356">
    <property type="component" value="Unassembled WGS sequence"/>
</dbReference>
<dbReference type="GO" id="GO:0005739">
    <property type="term" value="C:mitochondrion"/>
    <property type="evidence" value="ECO:0007669"/>
    <property type="project" value="TreeGrafter"/>
</dbReference>
<dbReference type="GO" id="GO:0004799">
    <property type="term" value="F:thymidylate synthase activity"/>
    <property type="evidence" value="ECO:0007669"/>
    <property type="project" value="UniProtKB-EC"/>
</dbReference>
<accession>A0A1X0Q6X7</accession>
<comment type="caution">
    <text evidence="5">The sequence shown here is derived from an EMBL/GenBank/DDBJ whole genome shotgun (WGS) entry which is preliminary data.</text>
</comment>
<gene>
    <name evidence="5" type="primary">TYS1</name>
    <name evidence="5" type="ORF">HERIO_2432</name>
</gene>
<dbReference type="AlphaFoldDB" id="A0A1X0Q6X7"/>
<organism evidence="5 6">
    <name type="scientific">Hepatospora eriocheir</name>
    <dbReference type="NCBI Taxonomy" id="1081669"/>
    <lineage>
        <taxon>Eukaryota</taxon>
        <taxon>Fungi</taxon>
        <taxon>Fungi incertae sedis</taxon>
        <taxon>Microsporidia</taxon>
        <taxon>Hepatosporidae</taxon>
        <taxon>Hepatospora</taxon>
    </lineage>
</organism>
<proteinExistence type="predicted"/>
<evidence type="ECO:0000256" key="2">
    <source>
        <dbReference type="ARBA" id="ARBA00022603"/>
    </source>
</evidence>
<dbReference type="SUPFAM" id="SSF55831">
    <property type="entry name" value="Thymidylate synthase/dCMP hydroxymethylase"/>
    <property type="match status" value="1"/>
</dbReference>
<keyword evidence="6" id="KW-1185">Reference proteome</keyword>
<dbReference type="NCBIfam" id="TIGR03284">
    <property type="entry name" value="thym_sym"/>
    <property type="match status" value="1"/>
</dbReference>
<dbReference type="InterPro" id="IPR000398">
    <property type="entry name" value="Thymidylate_synthase"/>
</dbReference>
<sequence length="301" mass="35363">MLKYIYLFCSFIKSDSEEELYISLIKECIEKGNVSDDRTGVGVRSLFGRVLRFSLADNTIPLITVKRTNHAFVLRELLLFISGKTDNKILKAQKVPIWNKNTTKKFHVENNTDLEEDDMGAIYGWQWRHFGAVYETCHTDYTNQGFDQFKYILETIKEKPYSRRLVVTAWNPSQFTKMALPPCQVSFQFRIYDGKLSCSVNMRSVDLCVGLPFDIAHFAFLTNIVAKLTNTVPHELVMFLNDCHVYNNHIEIIEPVLLKKQYQFPKLRLKDKEYLSFESFEFEDFIIKDYKFNEYVKLEVN</sequence>
<dbReference type="GO" id="GO:0005829">
    <property type="term" value="C:cytosol"/>
    <property type="evidence" value="ECO:0007669"/>
    <property type="project" value="TreeGrafter"/>
</dbReference>
<evidence type="ECO:0000256" key="1">
    <source>
        <dbReference type="ARBA" id="ARBA00011947"/>
    </source>
</evidence>
<evidence type="ECO:0000313" key="6">
    <source>
        <dbReference type="Proteomes" id="UP000192356"/>
    </source>
</evidence>
<dbReference type="Gene3D" id="3.30.572.10">
    <property type="entry name" value="Thymidylate synthase/dCMP hydroxymethylase domain"/>
    <property type="match status" value="1"/>
</dbReference>
<dbReference type="InterPro" id="IPR036926">
    <property type="entry name" value="Thymidate_synth/dCMP_Mease_sf"/>
</dbReference>
<evidence type="ECO:0000256" key="3">
    <source>
        <dbReference type="ARBA" id="ARBA00022679"/>
    </source>
</evidence>
<dbReference type="InterPro" id="IPR023451">
    <property type="entry name" value="Thymidate_synth/dCMP_Mease_dom"/>
</dbReference>
<evidence type="ECO:0000259" key="4">
    <source>
        <dbReference type="Pfam" id="PF00303"/>
    </source>
</evidence>
<dbReference type="PANTHER" id="PTHR11548:SF2">
    <property type="entry name" value="THYMIDYLATE SYNTHASE"/>
    <property type="match status" value="1"/>
</dbReference>
<reference evidence="5 6" key="1">
    <citation type="journal article" date="2017" name="Environ. Microbiol.">
        <title>Decay of the glycolytic pathway and adaptation to intranuclear parasitism within Enterocytozoonidae microsporidia.</title>
        <authorList>
            <person name="Wiredu Boakye D."/>
            <person name="Jaroenlak P."/>
            <person name="Prachumwat A."/>
            <person name="Williams T.A."/>
            <person name="Bateman K.S."/>
            <person name="Itsathitphaisarn O."/>
            <person name="Sritunyalucksana K."/>
            <person name="Paszkiewicz K.H."/>
            <person name="Moore K.A."/>
            <person name="Stentiford G.D."/>
            <person name="Williams B.A."/>
        </authorList>
    </citation>
    <scope>NUCLEOTIDE SEQUENCE [LARGE SCALE GENOMIC DNA]</scope>
    <source>
        <strain evidence="5 6">GB1</strain>
    </source>
</reference>
<dbReference type="Pfam" id="PF00303">
    <property type="entry name" value="Thymidylat_synt"/>
    <property type="match status" value="1"/>
</dbReference>
<keyword evidence="3" id="KW-0808">Transferase</keyword>
<dbReference type="GO" id="GO:0032259">
    <property type="term" value="P:methylation"/>
    <property type="evidence" value="ECO:0007669"/>
    <property type="project" value="UniProtKB-KW"/>
</dbReference>
<name>A0A1X0Q6X7_9MICR</name>
<dbReference type="VEuPathDB" id="MicrosporidiaDB:HERIO_2432"/>
<dbReference type="PRINTS" id="PR00108">
    <property type="entry name" value="THYMDSNTHASE"/>
</dbReference>
<evidence type="ECO:0000313" key="5">
    <source>
        <dbReference type="EMBL" id="ORD95518.1"/>
    </source>
</evidence>
<dbReference type="EMBL" id="LVKB01000276">
    <property type="protein sequence ID" value="ORD95518.1"/>
    <property type="molecule type" value="Genomic_DNA"/>
</dbReference>
<dbReference type="PANTHER" id="PTHR11548">
    <property type="entry name" value="THYMIDYLATE SYNTHASE 1"/>
    <property type="match status" value="1"/>
</dbReference>
<dbReference type="EC" id="2.1.1.45" evidence="1"/>
<dbReference type="VEuPathDB" id="MicrosporidiaDB:A0H76_344"/>
<dbReference type="InterPro" id="IPR045097">
    <property type="entry name" value="Thymidate_synth/dCMP_Mease"/>
</dbReference>
<protein>
    <recommendedName>
        <fullName evidence="1">thymidylate synthase</fullName>
        <ecNumber evidence="1">2.1.1.45</ecNumber>
    </recommendedName>
</protein>
<dbReference type="OrthoDB" id="766at2759"/>
<feature type="domain" description="Thymidylate synthase/dCMP hydroxymethylase" evidence="4">
    <location>
        <begin position="21"/>
        <end position="300"/>
    </location>
</feature>
<dbReference type="CDD" id="cd00351">
    <property type="entry name" value="TS_Pyrimidine_HMase"/>
    <property type="match status" value="1"/>
</dbReference>
<keyword evidence="2" id="KW-0489">Methyltransferase</keyword>
<dbReference type="GO" id="GO:0006231">
    <property type="term" value="P:dTMP biosynthetic process"/>
    <property type="evidence" value="ECO:0007669"/>
    <property type="project" value="InterPro"/>
</dbReference>